<sequence length="281" mass="31402">MNGKNGAPSKAYLILPTFIETCIPRRFLPTRDDPSPNHSVANYRNIHFSSYTGCPRKMGILFARIEVFKTLNNCDNIVVTWMRQHDSHVLTVGMYTYTTDQRFTSLRSDDEEQWSLRIAAAQISDSGVYECQVSTEPKISRIYTLQIVDSRAVIDGPVEVHMVSGSSINLTCSVVGAPDPPKRMHWYKDHEMMNYSARGGISLITNKKRGTSRLLVTLAMPSDSGNYTCKPNNADPATVAVYILYGEHPMQAMQGFAESLVPTFAHRTLALVAVILILIPR</sequence>
<dbReference type="PANTHER" id="PTHR23279">
    <property type="entry name" value="DEFECTIVE PROBOSCIS EXTENSION RESPONSE DPR -RELATED"/>
    <property type="match status" value="1"/>
</dbReference>
<dbReference type="Pfam" id="PF13927">
    <property type="entry name" value="Ig_3"/>
    <property type="match status" value="1"/>
</dbReference>
<keyword evidence="3" id="KW-1185">Reference proteome</keyword>
<dbReference type="GO" id="GO:0032589">
    <property type="term" value="C:neuron projection membrane"/>
    <property type="evidence" value="ECO:0007669"/>
    <property type="project" value="TreeGrafter"/>
</dbReference>
<evidence type="ECO:0000259" key="1">
    <source>
        <dbReference type="PROSITE" id="PS50835"/>
    </source>
</evidence>
<dbReference type="InterPro" id="IPR003599">
    <property type="entry name" value="Ig_sub"/>
</dbReference>
<dbReference type="InterPro" id="IPR013106">
    <property type="entry name" value="Ig_V-set"/>
</dbReference>
<dbReference type="SMART" id="SM00406">
    <property type="entry name" value="IGv"/>
    <property type="match status" value="2"/>
</dbReference>
<feature type="domain" description="Ig-like" evidence="1">
    <location>
        <begin position="79"/>
        <end position="134"/>
    </location>
</feature>
<dbReference type="CDD" id="cd00096">
    <property type="entry name" value="Ig"/>
    <property type="match status" value="1"/>
</dbReference>
<dbReference type="EMBL" id="CAXKWB010047563">
    <property type="protein sequence ID" value="CAL4165576.1"/>
    <property type="molecule type" value="Genomic_DNA"/>
</dbReference>
<dbReference type="SMART" id="SM00409">
    <property type="entry name" value="IG"/>
    <property type="match status" value="2"/>
</dbReference>
<organism evidence="2 3">
    <name type="scientific">Meganyctiphanes norvegica</name>
    <name type="common">Northern krill</name>
    <name type="synonym">Thysanopoda norvegica</name>
    <dbReference type="NCBI Taxonomy" id="48144"/>
    <lineage>
        <taxon>Eukaryota</taxon>
        <taxon>Metazoa</taxon>
        <taxon>Ecdysozoa</taxon>
        <taxon>Arthropoda</taxon>
        <taxon>Crustacea</taxon>
        <taxon>Multicrustacea</taxon>
        <taxon>Malacostraca</taxon>
        <taxon>Eumalacostraca</taxon>
        <taxon>Eucarida</taxon>
        <taxon>Euphausiacea</taxon>
        <taxon>Euphausiidae</taxon>
        <taxon>Meganyctiphanes</taxon>
    </lineage>
</organism>
<evidence type="ECO:0000313" key="3">
    <source>
        <dbReference type="Proteomes" id="UP001497623"/>
    </source>
</evidence>
<dbReference type="InterPro" id="IPR036179">
    <property type="entry name" value="Ig-like_dom_sf"/>
</dbReference>
<name>A0AAV2S7J9_MEGNR</name>
<dbReference type="Gene3D" id="2.60.40.10">
    <property type="entry name" value="Immunoglobulins"/>
    <property type="match status" value="2"/>
</dbReference>
<proteinExistence type="predicted"/>
<dbReference type="AlphaFoldDB" id="A0AAV2S7J9"/>
<dbReference type="PROSITE" id="PS50835">
    <property type="entry name" value="IG_LIKE"/>
    <property type="match status" value="2"/>
</dbReference>
<dbReference type="GO" id="GO:0050808">
    <property type="term" value="P:synapse organization"/>
    <property type="evidence" value="ECO:0007669"/>
    <property type="project" value="TreeGrafter"/>
</dbReference>
<feature type="non-terminal residue" evidence="2">
    <location>
        <position position="281"/>
    </location>
</feature>
<dbReference type="Pfam" id="PF07686">
    <property type="entry name" value="V-set"/>
    <property type="match status" value="1"/>
</dbReference>
<dbReference type="InterPro" id="IPR003598">
    <property type="entry name" value="Ig_sub2"/>
</dbReference>
<dbReference type="InterPro" id="IPR013783">
    <property type="entry name" value="Ig-like_fold"/>
</dbReference>
<dbReference type="SMART" id="SM00408">
    <property type="entry name" value="IGc2"/>
    <property type="match status" value="2"/>
</dbReference>
<dbReference type="InterPro" id="IPR007110">
    <property type="entry name" value="Ig-like_dom"/>
</dbReference>
<evidence type="ECO:0000313" key="2">
    <source>
        <dbReference type="EMBL" id="CAL4165576.1"/>
    </source>
</evidence>
<dbReference type="SUPFAM" id="SSF48726">
    <property type="entry name" value="Immunoglobulin"/>
    <property type="match status" value="2"/>
</dbReference>
<gene>
    <name evidence="2" type="ORF">MNOR_LOCUS33278</name>
</gene>
<accession>A0AAV2S7J9</accession>
<dbReference type="Proteomes" id="UP001497623">
    <property type="component" value="Unassembled WGS sequence"/>
</dbReference>
<comment type="caution">
    <text evidence="2">The sequence shown here is derived from an EMBL/GenBank/DDBJ whole genome shotgun (WGS) entry which is preliminary data.</text>
</comment>
<dbReference type="PANTHER" id="PTHR23279:SF6">
    <property type="entry name" value="DEFECTIVE PROBOSCIS EXTENSION RESPONSE 7, ISOFORM F"/>
    <property type="match status" value="1"/>
</dbReference>
<protein>
    <recommendedName>
        <fullName evidence="1">Ig-like domain-containing protein</fullName>
    </recommendedName>
</protein>
<reference evidence="2 3" key="1">
    <citation type="submission" date="2024-05" db="EMBL/GenBank/DDBJ databases">
        <authorList>
            <person name="Wallberg A."/>
        </authorList>
    </citation>
    <scope>NUCLEOTIDE SEQUENCE [LARGE SCALE GENOMIC DNA]</scope>
</reference>
<feature type="domain" description="Ig-like" evidence="1">
    <location>
        <begin position="137"/>
        <end position="240"/>
    </location>
</feature>
<dbReference type="InterPro" id="IPR037448">
    <property type="entry name" value="Zig-8"/>
</dbReference>